<gene>
    <name evidence="2" type="ORF">COMA2_180053</name>
</gene>
<keyword evidence="3" id="KW-1185">Reference proteome</keyword>
<dbReference type="EMBL" id="CZPZ01000010">
    <property type="protein sequence ID" value="CUS34703.1"/>
    <property type="molecule type" value="Genomic_DNA"/>
</dbReference>
<dbReference type="AlphaFoldDB" id="A0A0S4LBZ9"/>
<evidence type="ECO:0000313" key="3">
    <source>
        <dbReference type="Proteomes" id="UP000198736"/>
    </source>
</evidence>
<dbReference type="OrthoDB" id="9771302at2"/>
<organism evidence="2 3">
    <name type="scientific">Candidatus Nitrospira nitrificans</name>
    <dbReference type="NCBI Taxonomy" id="1742973"/>
    <lineage>
        <taxon>Bacteria</taxon>
        <taxon>Pseudomonadati</taxon>
        <taxon>Nitrospirota</taxon>
        <taxon>Nitrospiria</taxon>
        <taxon>Nitrospirales</taxon>
        <taxon>Nitrospiraceae</taxon>
        <taxon>Nitrospira</taxon>
    </lineage>
</organism>
<dbReference type="InterPro" id="IPR051164">
    <property type="entry name" value="NmrA-like_oxidored"/>
</dbReference>
<name>A0A0S4LBZ9_9BACT</name>
<sequence>MKIVVIGGSGLIGARLVRQLDQRGHQGIPASPASGVDTLTGSGLTAALKDAQVVIDATNPASFESAAVMHFFGTSTRNLLSAEAGTTVQHHIVLSVVGADRMADVGYMRAKVAQEQLVQLGPMPYTIVRATQFFEFIKTITDLGTQGATVRLPPVLMQPIAADDVVAFLIEVAERPPCNRTIDLAGPDRIRLDEVARRLLNGGQDSREVLADHQALYFGGKLNDRSLVPAGHYCVGTTHFQDWLRSQSDRDTPCAYLDRFG</sequence>
<dbReference type="PANTHER" id="PTHR42748:SF3">
    <property type="entry name" value="BLL4366 PROTEIN"/>
    <property type="match status" value="1"/>
</dbReference>
<dbReference type="RefSeq" id="WP_090895996.1">
    <property type="nucleotide sequence ID" value="NZ_CZPZ01000010.1"/>
</dbReference>
<dbReference type="STRING" id="1742973.COMA2_180053"/>
<dbReference type="SUPFAM" id="SSF51735">
    <property type="entry name" value="NAD(P)-binding Rossmann-fold domains"/>
    <property type="match status" value="1"/>
</dbReference>
<dbReference type="Gene3D" id="3.40.50.720">
    <property type="entry name" value="NAD(P)-binding Rossmann-like Domain"/>
    <property type="match status" value="1"/>
</dbReference>
<keyword evidence="1" id="KW-0521">NADP</keyword>
<dbReference type="InterPro" id="IPR036291">
    <property type="entry name" value="NAD(P)-bd_dom_sf"/>
</dbReference>
<dbReference type="PANTHER" id="PTHR42748">
    <property type="entry name" value="NITROGEN METABOLITE REPRESSION PROTEIN NMRA FAMILY MEMBER"/>
    <property type="match status" value="1"/>
</dbReference>
<protein>
    <submittedName>
        <fullName evidence="2">NmrA-like protein</fullName>
    </submittedName>
</protein>
<evidence type="ECO:0000256" key="1">
    <source>
        <dbReference type="ARBA" id="ARBA00022857"/>
    </source>
</evidence>
<dbReference type="Proteomes" id="UP000198736">
    <property type="component" value="Unassembled WGS sequence"/>
</dbReference>
<accession>A0A0S4LBZ9</accession>
<evidence type="ECO:0000313" key="2">
    <source>
        <dbReference type="EMBL" id="CUS34703.1"/>
    </source>
</evidence>
<reference evidence="3" key="1">
    <citation type="submission" date="2015-10" db="EMBL/GenBank/DDBJ databases">
        <authorList>
            <person name="Luecker S."/>
            <person name="Luecker S."/>
        </authorList>
    </citation>
    <scope>NUCLEOTIDE SEQUENCE [LARGE SCALE GENOMIC DNA]</scope>
</reference>
<proteinExistence type="predicted"/>